<name>A0A6M3ZNL7_9BURK</name>
<dbReference type="Proteomes" id="UP000501648">
    <property type="component" value="Chromosome"/>
</dbReference>
<proteinExistence type="predicted"/>
<gene>
    <name evidence="1" type="ORF">C798_08220</name>
</gene>
<organism evidence="1 2">
    <name type="scientific">Herbaspirillum rubrisubalbicans Os34</name>
    <dbReference type="NCBI Taxonomy" id="1235827"/>
    <lineage>
        <taxon>Bacteria</taxon>
        <taxon>Pseudomonadati</taxon>
        <taxon>Pseudomonadota</taxon>
        <taxon>Betaproteobacteria</taxon>
        <taxon>Burkholderiales</taxon>
        <taxon>Oxalobacteraceae</taxon>
        <taxon>Herbaspirillum</taxon>
    </lineage>
</organism>
<dbReference type="InterPro" id="IPR009225">
    <property type="entry name" value="Phage_head_completion_GpL"/>
</dbReference>
<reference evidence="1 2" key="1">
    <citation type="journal article" date="2012" name="J. Bacteriol.">
        <title>Genome sequence of the pathogenic Herbaspirillum seropedicae strain Os34, isolated from rice roots.</title>
        <authorList>
            <person name="Ye W."/>
            <person name="Ye S."/>
            <person name="Liu J."/>
            <person name="Chang S."/>
            <person name="Chen M."/>
            <person name="Zhu B."/>
            <person name="Guo L."/>
            <person name="An Q."/>
        </authorList>
    </citation>
    <scope>NUCLEOTIDE SEQUENCE [LARGE SCALE GENOMIC DNA]</scope>
    <source>
        <strain evidence="1 2">Os34</strain>
    </source>
</reference>
<evidence type="ECO:0000313" key="1">
    <source>
        <dbReference type="EMBL" id="QJQ00218.1"/>
    </source>
</evidence>
<accession>A0A6M3ZNL7</accession>
<evidence type="ECO:0000313" key="2">
    <source>
        <dbReference type="Proteomes" id="UP000501648"/>
    </source>
</evidence>
<dbReference type="RefSeq" id="WP_017455182.1">
    <property type="nucleotide sequence ID" value="NZ_CP008956.1"/>
</dbReference>
<protein>
    <submittedName>
        <fullName evidence="1">Phage head protein</fullName>
    </submittedName>
</protein>
<sequence>MNYLDDVPVIPGPTTPADVKDITNDGFFPDISMSAMRDAMRLDSTVTDARLRPALVDAILTTNRLLREWQAGHLASGIQTLDQVPALKVDGESQYVAHYRRAVYSFAKADIFESYRDYDTTASALTDKKNMEWMDTAPDVQRRNGHWAINDILGRTHATVELI</sequence>
<dbReference type="AlphaFoldDB" id="A0A6M3ZNL7"/>
<dbReference type="Pfam" id="PF05926">
    <property type="entry name" value="Phage_GPL"/>
    <property type="match status" value="1"/>
</dbReference>
<dbReference type="EMBL" id="CP008956">
    <property type="protein sequence ID" value="QJQ00218.1"/>
    <property type="molecule type" value="Genomic_DNA"/>
</dbReference>